<proteinExistence type="predicted"/>
<dbReference type="Pfam" id="PF13193">
    <property type="entry name" value="AMP-binding_C"/>
    <property type="match status" value="1"/>
</dbReference>
<evidence type="ECO:0000256" key="2">
    <source>
        <dbReference type="ARBA" id="ARBA00023140"/>
    </source>
</evidence>
<evidence type="ECO:0000259" key="4">
    <source>
        <dbReference type="Pfam" id="PF13193"/>
    </source>
</evidence>
<evidence type="ECO:0000259" key="3">
    <source>
        <dbReference type="Pfam" id="PF00501"/>
    </source>
</evidence>
<dbReference type="InterPro" id="IPR000873">
    <property type="entry name" value="AMP-dep_synth/lig_dom"/>
</dbReference>
<feature type="domain" description="AMP-binding enzyme C-terminal" evidence="4">
    <location>
        <begin position="441"/>
        <end position="516"/>
    </location>
</feature>
<dbReference type="GO" id="GO:0016405">
    <property type="term" value="F:CoA-ligase activity"/>
    <property type="evidence" value="ECO:0007669"/>
    <property type="project" value="TreeGrafter"/>
</dbReference>
<name>A0A0R3RXJ8_9BILA</name>
<keyword evidence="5" id="KW-1185">Reference proteome</keyword>
<reference evidence="6" key="1">
    <citation type="submission" date="2017-02" db="UniProtKB">
        <authorList>
            <consortium name="WormBaseParasite"/>
        </authorList>
    </citation>
    <scope>IDENTIFICATION</scope>
</reference>
<dbReference type="STRING" id="1147741.A0A0R3RXJ8"/>
<evidence type="ECO:0000256" key="1">
    <source>
        <dbReference type="ARBA" id="ARBA00004275"/>
    </source>
</evidence>
<dbReference type="Gene3D" id="3.30.300.30">
    <property type="match status" value="1"/>
</dbReference>
<dbReference type="SUPFAM" id="SSF56801">
    <property type="entry name" value="Acetyl-CoA synthetase-like"/>
    <property type="match status" value="1"/>
</dbReference>
<organism evidence="5 6">
    <name type="scientific">Elaeophora elaphi</name>
    <dbReference type="NCBI Taxonomy" id="1147741"/>
    <lineage>
        <taxon>Eukaryota</taxon>
        <taxon>Metazoa</taxon>
        <taxon>Ecdysozoa</taxon>
        <taxon>Nematoda</taxon>
        <taxon>Chromadorea</taxon>
        <taxon>Rhabditida</taxon>
        <taxon>Spirurina</taxon>
        <taxon>Spiruromorpha</taxon>
        <taxon>Filarioidea</taxon>
        <taxon>Onchocercidae</taxon>
        <taxon>Elaeophora</taxon>
    </lineage>
</organism>
<dbReference type="InterPro" id="IPR045851">
    <property type="entry name" value="AMP-bd_C_sf"/>
</dbReference>
<dbReference type="Gene3D" id="3.40.50.12780">
    <property type="entry name" value="N-terminal domain of ligase-like"/>
    <property type="match status" value="2"/>
</dbReference>
<protein>
    <submittedName>
        <fullName evidence="6">4-coumarate--CoA ligase 1-like</fullName>
    </submittedName>
</protein>
<dbReference type="Pfam" id="PF00501">
    <property type="entry name" value="AMP-binding"/>
    <property type="match status" value="2"/>
</dbReference>
<dbReference type="PANTHER" id="PTHR24096:SF381">
    <property type="entry name" value="4-COUMARATE--COA LIGASE 1-LIKE"/>
    <property type="match status" value="1"/>
</dbReference>
<evidence type="ECO:0000313" key="5">
    <source>
        <dbReference type="Proteomes" id="UP000050640"/>
    </source>
</evidence>
<accession>A0A0R3RXJ8</accession>
<sequence length="530" mass="59863">MPIKSELADVDVPCVPFHEMIFSEMQRYGNEVALINNDTNETFTFEDILLKTKYIAKSLLAMGIEKGEPIILCVPNCPEFVWLFLGISLAGGIVCPLHPSFSKGLFFYNLLPNPREATVSGSSDKANRKHNTSRNAILPVCNRCFKNEMRLQIMDSTSRFAFVVPHALDNVSAVFNELNIDHRNINFVDISKNRNAFRSLWMDKQQADYHLIKEAYDLPNRGEYILSTTLFHDTFGRDVLFSSLSNGATVVTFTDDVETLAKCIHAYKVKTLFVNPTTLRHLCNTDIISQYPYYHLKTVVIGTEAIREDTIKRAYRCLPSVKHFSAVYEMTEAGIISRTTKLSPFIYRSCGTLCAGLSMMVIDMISGVEVGINEQGLILLRGQTVVSPYWKNDKATLEDFQRNGWRNTGDIGFYDKDGNVFLVDREKQVIKVDGFQVTPQELESILLTHPSIAEAAIVPATKVNQQEIPVAFVVLKPCVPATAEQIKEFINERVMRHKQVDVVVIAMTLPRSPGGKILWRLLREAANRYT</sequence>
<dbReference type="InterPro" id="IPR025110">
    <property type="entry name" value="AMP-bd_C"/>
</dbReference>
<keyword evidence="2" id="KW-0576">Peroxisome</keyword>
<dbReference type="WBParaSite" id="EEL_0000695001-mRNA-1">
    <property type="protein sequence ID" value="EEL_0000695001-mRNA-1"/>
    <property type="gene ID" value="EEL_0000695001"/>
</dbReference>
<dbReference type="GO" id="GO:0005777">
    <property type="term" value="C:peroxisome"/>
    <property type="evidence" value="ECO:0007669"/>
    <property type="project" value="UniProtKB-SubCell"/>
</dbReference>
<dbReference type="AlphaFoldDB" id="A0A0R3RXJ8"/>
<comment type="subcellular location">
    <subcellularLocation>
        <location evidence="1">Peroxisome</location>
    </subcellularLocation>
</comment>
<dbReference type="PANTHER" id="PTHR24096">
    <property type="entry name" value="LONG-CHAIN-FATTY-ACID--COA LIGASE"/>
    <property type="match status" value="1"/>
</dbReference>
<feature type="domain" description="AMP-dependent synthetase/ligase" evidence="3">
    <location>
        <begin position="25"/>
        <end position="102"/>
    </location>
</feature>
<dbReference type="InterPro" id="IPR042099">
    <property type="entry name" value="ANL_N_sf"/>
</dbReference>
<dbReference type="Proteomes" id="UP000050640">
    <property type="component" value="Unplaced"/>
</dbReference>
<feature type="domain" description="AMP-dependent synthetase/ligase" evidence="3">
    <location>
        <begin position="217"/>
        <end position="390"/>
    </location>
</feature>
<evidence type="ECO:0000313" key="6">
    <source>
        <dbReference type="WBParaSite" id="EEL_0000695001-mRNA-1"/>
    </source>
</evidence>